<dbReference type="EMBL" id="NCBC01000443">
    <property type="protein sequence ID" value="OYV76098.1"/>
    <property type="molecule type" value="Genomic_DNA"/>
</dbReference>
<proteinExistence type="predicted"/>
<keyword evidence="1" id="KW-0540">Nuclease</keyword>
<organism evidence="1 2">
    <name type="scientific">Acidithiobacillus ferrivorans</name>
    <dbReference type="NCBI Taxonomy" id="160808"/>
    <lineage>
        <taxon>Bacteria</taxon>
        <taxon>Pseudomonadati</taxon>
        <taxon>Pseudomonadota</taxon>
        <taxon>Acidithiobacillia</taxon>
        <taxon>Acidithiobacillales</taxon>
        <taxon>Acidithiobacillaceae</taxon>
        <taxon>Acidithiobacillus</taxon>
    </lineage>
</organism>
<comment type="caution">
    <text evidence="1">The sequence shown here is derived from an EMBL/GenBank/DDBJ whole genome shotgun (WGS) entry which is preliminary data.</text>
</comment>
<feature type="non-terminal residue" evidence="1">
    <location>
        <position position="1"/>
    </location>
</feature>
<keyword evidence="1" id="KW-0378">Hydrolase</keyword>
<sequence length="127" mass="13598">KATGRGRYKRTQLTKYGFPRGYVTRQKRHFGFQTGDMARAVVTRGKKAGTYVGRVVIRASGSFSINAASGLVSGIHHRFCTLIQRADGYGYSLTKIASTQGDAGRGRSVAAALSLPGMNARVSRANG</sequence>
<evidence type="ECO:0000313" key="2">
    <source>
        <dbReference type="Proteomes" id="UP000216779"/>
    </source>
</evidence>
<dbReference type="AlphaFoldDB" id="A0A257SS46"/>
<dbReference type="Proteomes" id="UP000216779">
    <property type="component" value="Unassembled WGS sequence"/>
</dbReference>
<keyword evidence="1" id="KW-0255">Endonuclease</keyword>
<evidence type="ECO:0000313" key="1">
    <source>
        <dbReference type="EMBL" id="OYV76098.1"/>
    </source>
</evidence>
<name>A0A257SS46_9PROT</name>
<dbReference type="GO" id="GO:0004519">
    <property type="term" value="F:endonuclease activity"/>
    <property type="evidence" value="ECO:0007669"/>
    <property type="project" value="UniProtKB-KW"/>
</dbReference>
<gene>
    <name evidence="1" type="ORF">B7Z70_10585</name>
</gene>
<protein>
    <submittedName>
        <fullName evidence="1">HNH endonuclease</fullName>
    </submittedName>
</protein>
<accession>A0A257SS46</accession>
<reference evidence="1 2" key="1">
    <citation type="submission" date="2017-03" db="EMBL/GenBank/DDBJ databases">
        <title>Lifting the veil on microbial sulfur biogeochemistry in mining wastewaters.</title>
        <authorList>
            <person name="Kantor R.S."/>
            <person name="Colenbrander Nelson T."/>
            <person name="Marshall S."/>
            <person name="Bennett D."/>
            <person name="Apte S."/>
            <person name="Camacho D."/>
            <person name="Thomas B.C."/>
            <person name="Warren L.A."/>
            <person name="Banfield J.F."/>
        </authorList>
    </citation>
    <scope>NUCLEOTIDE SEQUENCE [LARGE SCALE GENOMIC DNA]</scope>
    <source>
        <strain evidence="1">21-59-9</strain>
    </source>
</reference>